<dbReference type="AlphaFoldDB" id="A0A0H2YYP9"/>
<name>A0A0H2YYP9_ECOK1</name>
<dbReference type="Proteomes" id="UP000008216">
    <property type="component" value="Chromosome"/>
</dbReference>
<sequence length="317" mass="36215">MVVRRRNMRDDFCAFILTHGRPDKVLTYRTLRRAGYTGKIFIVVDDEDKTRHQYMAEFGEQVLVFSKADIASRFDEADNFGDRRSIFYARNACFDLAKLVGCKYFIQLDDDYHEFQFRVDRNYDQAYFPIRKLDAILSEMLAYYESIPALSIAMSQGGDFLGDNGGHASWVKRKAMNSFICSVDRPFSFMGRINEDVNTYTNLGRCGELFMTIGAVQLGQKQTQKNSGGMTELYLDSGTYVKSFYSVMYAPSCVKISLMGASHKRIHHQVTWNNAAVKILHEKYRKKTPCISIGVTNDSVFESRVSGSVPDDCTTNR</sequence>
<dbReference type="Pfam" id="PF20691">
    <property type="entry name" value="TAGT"/>
    <property type="match status" value="1"/>
</dbReference>
<protein>
    <recommendedName>
        <fullName evidence="1">TET-Associated Glycosyltransferase domain-containing protein</fullName>
    </recommendedName>
</protein>
<dbReference type="InterPro" id="IPR049100">
    <property type="entry name" value="TAGT"/>
</dbReference>
<keyword evidence="3" id="KW-1185">Reference proteome</keyword>
<dbReference type="EMBL" id="CP000468">
    <property type="protein sequence ID" value="ABJ00817.1"/>
    <property type="molecule type" value="Genomic_DNA"/>
</dbReference>
<gene>
    <name evidence="2" type="ORF">APECO1_518</name>
</gene>
<evidence type="ECO:0000313" key="3">
    <source>
        <dbReference type="Proteomes" id="UP000008216"/>
    </source>
</evidence>
<feature type="domain" description="TET-Associated Glycosyltransferase" evidence="1">
    <location>
        <begin position="15"/>
        <end position="229"/>
    </location>
</feature>
<dbReference type="KEGG" id="ecv:APECO1_518"/>
<evidence type="ECO:0000259" key="1">
    <source>
        <dbReference type="Pfam" id="PF20691"/>
    </source>
</evidence>
<organism evidence="2 3">
    <name type="scientific">Escherichia coli O1:K1 / APEC</name>
    <dbReference type="NCBI Taxonomy" id="405955"/>
    <lineage>
        <taxon>Bacteria</taxon>
        <taxon>Pseudomonadati</taxon>
        <taxon>Pseudomonadota</taxon>
        <taxon>Gammaproteobacteria</taxon>
        <taxon>Enterobacterales</taxon>
        <taxon>Enterobacteriaceae</taxon>
        <taxon>Escherichia</taxon>
    </lineage>
</organism>
<proteinExistence type="predicted"/>
<dbReference type="HOGENOM" id="CLU_084181_0_0_6"/>
<evidence type="ECO:0000313" key="2">
    <source>
        <dbReference type="EMBL" id="ABJ00817.1"/>
    </source>
</evidence>
<reference evidence="2 3" key="1">
    <citation type="journal article" date="2007" name="J. Bacteriol.">
        <title>The genome sequence of avian pathogenic Escherichia coli strain O1:K1:H7 shares strong similarities with human extraintestinal pathogenic E. coli genomes.</title>
        <authorList>
            <person name="Johnson T.J."/>
            <person name="Kariyawasam S."/>
            <person name="Wannemuehler Y."/>
            <person name="Mangiamele P."/>
            <person name="Johnson S.J."/>
            <person name="Doetkott C."/>
            <person name="Skyberg J.A."/>
            <person name="Lynne A.M."/>
            <person name="Johnson J.R."/>
            <person name="Nolan L.K."/>
        </authorList>
    </citation>
    <scope>NUCLEOTIDE SEQUENCE [LARGE SCALE GENOMIC DNA]</scope>
    <source>
        <strain evidence="2">APEC O1</strain>
    </source>
</reference>
<accession>A0A0H2YYP9</accession>